<name>A0A3M9NA63_9BACT</name>
<keyword evidence="3" id="KW-0998">Cell outer membrane</keyword>
<dbReference type="PROSITE" id="PS51257">
    <property type="entry name" value="PROKAR_LIPOPROTEIN"/>
    <property type="match status" value="1"/>
</dbReference>
<keyword evidence="6" id="KW-1185">Reference proteome</keyword>
<keyword evidence="2" id="KW-0472">Membrane</keyword>
<evidence type="ECO:0000313" key="5">
    <source>
        <dbReference type="EMBL" id="RNI34207.1"/>
    </source>
</evidence>
<dbReference type="InterPro" id="IPR011990">
    <property type="entry name" value="TPR-like_helical_dom_sf"/>
</dbReference>
<comment type="caution">
    <text evidence="5">The sequence shown here is derived from an EMBL/GenBank/DDBJ whole genome shotgun (WGS) entry which is preliminary data.</text>
</comment>
<keyword evidence="1" id="KW-0732">Signal</keyword>
<evidence type="ECO:0000256" key="3">
    <source>
        <dbReference type="ARBA" id="ARBA00023237"/>
    </source>
</evidence>
<dbReference type="EMBL" id="RJJR01000014">
    <property type="protein sequence ID" value="RNI34207.1"/>
    <property type="molecule type" value="Genomic_DNA"/>
</dbReference>
<sequence>MKLKTILVLLIIPFMMLTGCSNQFTKVLKSTDYEYKLKKADEYFTNKKYRFAQQLYEELFPVFKGSDKFEDLYYKYAYCAYYQKNYADAENLFQGFLGVFPNSSRAQEIAYMHALTFYKQSPNVQLDQTNTHKAIGMMQGFINTYPNSERVADANKIIEQCRAKLEEKDYLAAKLYFNLQMYQAAGIAFSNLINAYPESSKGDSYMLMAVKSFYEFAKLSVADKQEERYAKVTSEYFDFADRYPQSSLLKEAEEYKNLSQNNIKTIKNEQTKASTE</sequence>
<evidence type="ECO:0000256" key="1">
    <source>
        <dbReference type="ARBA" id="ARBA00022729"/>
    </source>
</evidence>
<evidence type="ECO:0000259" key="4">
    <source>
        <dbReference type="Pfam" id="PF13525"/>
    </source>
</evidence>
<gene>
    <name evidence="5" type="primary">bamD</name>
    <name evidence="5" type="ORF">EFY79_16030</name>
</gene>
<reference evidence="5 6" key="1">
    <citation type="submission" date="2018-11" db="EMBL/GenBank/DDBJ databases">
        <title>Draft genome sequence of Ferruginibacter sp. BO-59.</title>
        <authorList>
            <person name="Im W.T."/>
        </authorList>
    </citation>
    <scope>NUCLEOTIDE SEQUENCE [LARGE SCALE GENOMIC DNA]</scope>
    <source>
        <strain evidence="5 6">BO-59</strain>
    </source>
</reference>
<dbReference type="Gene3D" id="1.25.40.10">
    <property type="entry name" value="Tetratricopeptide repeat domain"/>
    <property type="match status" value="1"/>
</dbReference>
<dbReference type="InterPro" id="IPR039565">
    <property type="entry name" value="BamD-like"/>
</dbReference>
<protein>
    <submittedName>
        <fullName evidence="5">Outer membrane protein assembly factor BamD</fullName>
    </submittedName>
</protein>
<dbReference type="InterPro" id="IPR017689">
    <property type="entry name" value="BamD"/>
</dbReference>
<dbReference type="Pfam" id="PF13525">
    <property type="entry name" value="YfiO"/>
    <property type="match status" value="1"/>
</dbReference>
<dbReference type="OrthoDB" id="9770761at2"/>
<evidence type="ECO:0000313" key="6">
    <source>
        <dbReference type="Proteomes" id="UP000267223"/>
    </source>
</evidence>
<accession>A0A3M9NA63</accession>
<dbReference type="NCBIfam" id="TIGR03302">
    <property type="entry name" value="OM_YfiO"/>
    <property type="match status" value="1"/>
</dbReference>
<organism evidence="5 6">
    <name type="scientific">Hanamia caeni</name>
    <dbReference type="NCBI Taxonomy" id="2294116"/>
    <lineage>
        <taxon>Bacteria</taxon>
        <taxon>Pseudomonadati</taxon>
        <taxon>Bacteroidota</taxon>
        <taxon>Chitinophagia</taxon>
        <taxon>Chitinophagales</taxon>
        <taxon>Chitinophagaceae</taxon>
        <taxon>Hanamia</taxon>
    </lineage>
</organism>
<proteinExistence type="predicted"/>
<evidence type="ECO:0000256" key="2">
    <source>
        <dbReference type="ARBA" id="ARBA00023136"/>
    </source>
</evidence>
<dbReference type="AlphaFoldDB" id="A0A3M9NA63"/>
<dbReference type="Proteomes" id="UP000267223">
    <property type="component" value="Unassembled WGS sequence"/>
</dbReference>
<feature type="domain" description="Outer membrane lipoprotein BamD-like" evidence="4">
    <location>
        <begin position="38"/>
        <end position="223"/>
    </location>
</feature>
<dbReference type="RefSeq" id="WP_123121748.1">
    <property type="nucleotide sequence ID" value="NZ_RJJR01000014.1"/>
</dbReference>
<dbReference type="SUPFAM" id="SSF48452">
    <property type="entry name" value="TPR-like"/>
    <property type="match status" value="1"/>
</dbReference>